<dbReference type="EMBL" id="SNRY01000238">
    <property type="protein sequence ID" value="KAA6344041.1"/>
    <property type="molecule type" value="Genomic_DNA"/>
</dbReference>
<organism evidence="1">
    <name type="scientific">termite gut metagenome</name>
    <dbReference type="NCBI Taxonomy" id="433724"/>
    <lineage>
        <taxon>unclassified sequences</taxon>
        <taxon>metagenomes</taxon>
        <taxon>organismal metagenomes</taxon>
    </lineage>
</organism>
<protein>
    <recommendedName>
        <fullName evidence="2">Phage major tail protein 2</fullName>
    </recommendedName>
</protein>
<reference evidence="1" key="1">
    <citation type="submission" date="2019-03" db="EMBL/GenBank/DDBJ databases">
        <title>Single cell metagenomics reveals metabolic interactions within the superorganism composed of flagellate Streblomastix strix and complex community of Bacteroidetes bacteria on its surface.</title>
        <authorList>
            <person name="Treitli S.C."/>
            <person name="Kolisko M."/>
            <person name="Husnik F."/>
            <person name="Keeling P."/>
            <person name="Hampl V."/>
        </authorList>
    </citation>
    <scope>NUCLEOTIDE SEQUENCE</scope>
    <source>
        <strain evidence="1">STM</strain>
    </source>
</reference>
<dbReference type="AlphaFoldDB" id="A0A5J4SFG6"/>
<evidence type="ECO:0008006" key="2">
    <source>
        <dbReference type="Google" id="ProtNLM"/>
    </source>
</evidence>
<gene>
    <name evidence="1" type="ORF">EZS27_008298</name>
</gene>
<comment type="caution">
    <text evidence="1">The sequence shown here is derived from an EMBL/GenBank/DDBJ whole genome shotgun (WGS) entry which is preliminary data.</text>
</comment>
<sequence length="155" mass="16462">MAQVIKGTDLMLFFKGTGSTYETIAYATSCNLAINATTLETSSKDSGKWTSKQASKLNWSLTSDNLFSTLEFSTLLTKMIARQELDAQFTVATNADSDSGMPDGGWTPSATGQKGKVVITSLTANAPDNENATFSVTLEGTGQLENIAPTSNEID</sequence>
<dbReference type="Pfam" id="PF06199">
    <property type="entry name" value="Phage_tail_2"/>
    <property type="match status" value="1"/>
</dbReference>
<accession>A0A5J4SFG6</accession>
<evidence type="ECO:0000313" key="1">
    <source>
        <dbReference type="EMBL" id="KAA6344041.1"/>
    </source>
</evidence>
<name>A0A5J4SFG6_9ZZZZ</name>
<proteinExistence type="predicted"/>
<dbReference type="InterPro" id="IPR011855">
    <property type="entry name" value="Phgtail_TP901_1"/>
</dbReference>